<comment type="caution">
    <text evidence="6">The sequence shown here is derived from an EMBL/GenBank/DDBJ whole genome shotgun (WGS) entry which is preliminary data.</text>
</comment>
<gene>
    <name evidence="6" type="ORF">FCI23_49760</name>
</gene>
<dbReference type="PANTHER" id="PTHR14218:SF15">
    <property type="entry name" value="TRIPEPTIDYL-PEPTIDASE 1"/>
    <property type="match status" value="1"/>
</dbReference>
<dbReference type="InterPro" id="IPR050819">
    <property type="entry name" value="Tripeptidyl-peptidase_I"/>
</dbReference>
<protein>
    <submittedName>
        <fullName evidence="6">Peptidase S8</fullName>
    </submittedName>
</protein>
<evidence type="ECO:0000313" key="6">
    <source>
        <dbReference type="EMBL" id="TJZ97421.1"/>
    </source>
</evidence>
<dbReference type="RefSeq" id="WP_136730587.1">
    <property type="nucleotide sequence ID" value="NZ_SUMC01000145.1"/>
</dbReference>
<keyword evidence="2" id="KW-0378">Hydrolase</keyword>
<feature type="signal peptide" evidence="4">
    <location>
        <begin position="1"/>
        <end position="27"/>
    </location>
</feature>
<dbReference type="PANTHER" id="PTHR14218">
    <property type="entry name" value="PROTEASE S8 TRIPEPTIDYL PEPTIDASE I CLN2"/>
    <property type="match status" value="1"/>
</dbReference>
<keyword evidence="7" id="KW-1185">Reference proteome</keyword>
<reference evidence="6 7" key="1">
    <citation type="submission" date="2019-04" db="EMBL/GenBank/DDBJ databases">
        <title>Streptomyces oryziradicis sp. nov., a novel actinomycete isolated from rhizosphere soil of rice (Oryza sativa L.).</title>
        <authorList>
            <person name="Li C."/>
        </authorList>
    </citation>
    <scope>NUCLEOTIDE SEQUENCE [LARGE SCALE GENOMIC DNA]</scope>
    <source>
        <strain evidence="6 7">NEAU-C40</strain>
    </source>
</reference>
<feature type="domain" description="Peptidase S53" evidence="5">
    <location>
        <begin position="93"/>
        <end position="420"/>
    </location>
</feature>
<dbReference type="OrthoDB" id="151889at2"/>
<dbReference type="EMBL" id="SUMC01000145">
    <property type="protein sequence ID" value="TJZ97421.1"/>
    <property type="molecule type" value="Genomic_DNA"/>
</dbReference>
<keyword evidence="1" id="KW-0645">Protease</keyword>
<keyword evidence="3" id="KW-0720">Serine protease</keyword>
<sequence>MTQARIRALLVGLTAAVVAAAPSVSFAGTPADGAGSSGAPAHASNVTEACGTARPGFARCFSLIRTDVNGGKGVRGPHAPSTATAAGTALPKGYGPADLDSAYNLPSSGGTGQTVAIIDAGNDPNAEADLAVYRQTYGLPACTTANGCFSKVNQQGQTSPLPSDRGWGAEISLDVDMVSAACPDCHILLVEGNDATLANLAQAEDTAVALGATEVSNSYGTPEANGTQDYAADYSHPGVAITVSSGDYGYGIPNFPANLTSVSAVGGTSLSRAANARGWTEKAWGNSYGGAGSGCSAWVDKPTWQTDQNCPGRMVADVAAVADPLTGPAVYDSYGGYPGWVVIGGTSASAPYIAGVIALAGNPGRYANASYFYGGTAGLNDVVGGNNAKATDCGGDYQCNAVTGYDGPTGNGTPNGLAAF</sequence>
<dbReference type="GO" id="GO:0008240">
    <property type="term" value="F:tripeptidyl-peptidase activity"/>
    <property type="evidence" value="ECO:0007669"/>
    <property type="project" value="TreeGrafter"/>
</dbReference>
<evidence type="ECO:0000256" key="2">
    <source>
        <dbReference type="ARBA" id="ARBA00022801"/>
    </source>
</evidence>
<dbReference type="GO" id="GO:0004252">
    <property type="term" value="F:serine-type endopeptidase activity"/>
    <property type="evidence" value="ECO:0007669"/>
    <property type="project" value="InterPro"/>
</dbReference>
<evidence type="ECO:0000259" key="5">
    <source>
        <dbReference type="PROSITE" id="PS51695"/>
    </source>
</evidence>
<dbReference type="PROSITE" id="PS51695">
    <property type="entry name" value="SEDOLISIN"/>
    <property type="match status" value="1"/>
</dbReference>
<proteinExistence type="predicted"/>
<evidence type="ECO:0000313" key="7">
    <source>
        <dbReference type="Proteomes" id="UP000305778"/>
    </source>
</evidence>
<accession>A0A4U0RNF0</accession>
<dbReference type="Gene3D" id="3.40.50.200">
    <property type="entry name" value="Peptidase S8/S53 domain"/>
    <property type="match status" value="1"/>
</dbReference>
<keyword evidence="4" id="KW-0732">Signal</keyword>
<dbReference type="PRINTS" id="PR00723">
    <property type="entry name" value="SUBTILISIN"/>
</dbReference>
<dbReference type="Proteomes" id="UP000305778">
    <property type="component" value="Unassembled WGS sequence"/>
</dbReference>
<dbReference type="AlphaFoldDB" id="A0A4U0RNF0"/>
<dbReference type="InterPro" id="IPR030400">
    <property type="entry name" value="Sedolisin_dom"/>
</dbReference>
<dbReference type="SUPFAM" id="SSF52743">
    <property type="entry name" value="Subtilisin-like"/>
    <property type="match status" value="1"/>
</dbReference>
<name>A0A4U0RNF0_9ACTN</name>
<evidence type="ECO:0000256" key="3">
    <source>
        <dbReference type="ARBA" id="ARBA00022825"/>
    </source>
</evidence>
<dbReference type="InterPro" id="IPR015500">
    <property type="entry name" value="Peptidase_S8_subtilisin-rel"/>
</dbReference>
<dbReference type="InterPro" id="IPR036852">
    <property type="entry name" value="Peptidase_S8/S53_dom_sf"/>
</dbReference>
<dbReference type="InterPro" id="IPR023828">
    <property type="entry name" value="Peptidase_S8_Ser-AS"/>
</dbReference>
<evidence type="ECO:0000256" key="4">
    <source>
        <dbReference type="SAM" id="SignalP"/>
    </source>
</evidence>
<dbReference type="PROSITE" id="PS00138">
    <property type="entry name" value="SUBTILASE_SER"/>
    <property type="match status" value="1"/>
</dbReference>
<evidence type="ECO:0000256" key="1">
    <source>
        <dbReference type="ARBA" id="ARBA00022670"/>
    </source>
</evidence>
<dbReference type="GO" id="GO:0006508">
    <property type="term" value="P:proteolysis"/>
    <property type="evidence" value="ECO:0007669"/>
    <property type="project" value="UniProtKB-KW"/>
</dbReference>
<feature type="chain" id="PRO_5020623878" evidence="4">
    <location>
        <begin position="28"/>
        <end position="420"/>
    </location>
</feature>
<organism evidence="6 7">
    <name type="scientific">Actinacidiphila oryziradicis</name>
    <dbReference type="NCBI Taxonomy" id="2571141"/>
    <lineage>
        <taxon>Bacteria</taxon>
        <taxon>Bacillati</taxon>
        <taxon>Actinomycetota</taxon>
        <taxon>Actinomycetes</taxon>
        <taxon>Kitasatosporales</taxon>
        <taxon>Streptomycetaceae</taxon>
        <taxon>Actinacidiphila</taxon>
    </lineage>
</organism>